<keyword evidence="3 7" id="KW-0375">Hydrogen ion transport</keyword>
<dbReference type="Pfam" id="PF00213">
    <property type="entry name" value="OSCP"/>
    <property type="match status" value="1"/>
</dbReference>
<evidence type="ECO:0000256" key="2">
    <source>
        <dbReference type="ARBA" id="ARBA00022448"/>
    </source>
</evidence>
<dbReference type="Proteomes" id="UP001168528">
    <property type="component" value="Unassembled WGS sequence"/>
</dbReference>
<name>A0ABT8RCX1_9BACT</name>
<dbReference type="EMBL" id="JAUKPO010000012">
    <property type="protein sequence ID" value="MDO1448587.1"/>
    <property type="molecule type" value="Genomic_DNA"/>
</dbReference>
<keyword evidence="2 7" id="KW-0813">Transport</keyword>
<keyword evidence="4 7" id="KW-0406">Ion transport</keyword>
<comment type="caution">
    <text evidence="8">The sequence shown here is derived from an EMBL/GenBank/DDBJ whole genome shotgun (WGS) entry which is preliminary data.</text>
</comment>
<comment type="function">
    <text evidence="7">F(1)F(0) ATP synthase produces ATP from ADP in the presence of a proton or sodium gradient. F-type ATPases consist of two structural domains, F(1) containing the extramembraneous catalytic core and F(0) containing the membrane proton channel, linked together by a central stalk and a peripheral stalk. During catalysis, ATP synthesis in the catalytic domain of F(1) is coupled via a rotary mechanism of the central stalk subunits to proton translocation.</text>
</comment>
<dbReference type="PROSITE" id="PS00389">
    <property type="entry name" value="ATPASE_DELTA"/>
    <property type="match status" value="1"/>
</dbReference>
<evidence type="ECO:0000313" key="9">
    <source>
        <dbReference type="Proteomes" id="UP001168528"/>
    </source>
</evidence>
<sequence>MAESRVAYRYAKALIELAQEKNVLEQVHTDMQFFVQTIDNNRPLYLMLQSPIVPHAKKYNVMRDLFQSRLHPITFSIFEIITRKNREEVLYGVAKAFHELYNKHKNIHVAHVTTTFPLDDSLRAQFRQMAGETLGKKIELEEKIDPSLIGGFVLRVGDKQIDQSIKSKLQKLEQEFKS</sequence>
<accession>A0ABT8RCX1</accession>
<comment type="function">
    <text evidence="7">This protein is part of the stalk that links CF(0) to CF(1). It either transmits conformational changes from CF(0) to CF(1) or is implicated in proton conduction.</text>
</comment>
<evidence type="ECO:0000256" key="5">
    <source>
        <dbReference type="ARBA" id="ARBA00023136"/>
    </source>
</evidence>
<keyword evidence="9" id="KW-1185">Reference proteome</keyword>
<evidence type="ECO:0000256" key="1">
    <source>
        <dbReference type="ARBA" id="ARBA00004370"/>
    </source>
</evidence>
<keyword evidence="7" id="KW-0139">CF(1)</keyword>
<gene>
    <name evidence="7 8" type="primary">atpH</name>
    <name evidence="8" type="ORF">Q0590_20085</name>
</gene>
<dbReference type="NCBIfam" id="TIGR01145">
    <property type="entry name" value="ATP_synt_delta"/>
    <property type="match status" value="1"/>
</dbReference>
<evidence type="ECO:0000256" key="3">
    <source>
        <dbReference type="ARBA" id="ARBA00022781"/>
    </source>
</evidence>
<protein>
    <recommendedName>
        <fullName evidence="7">ATP synthase subunit delta</fullName>
    </recommendedName>
    <alternativeName>
        <fullName evidence="7">ATP synthase F(1) sector subunit delta</fullName>
    </alternativeName>
    <alternativeName>
        <fullName evidence="7">F-type ATPase subunit delta</fullName>
        <shortName evidence="7">F-ATPase subunit delta</shortName>
    </alternativeName>
</protein>
<keyword evidence="6 7" id="KW-0066">ATP synthesis</keyword>
<dbReference type="HAMAP" id="MF_01416">
    <property type="entry name" value="ATP_synth_delta_bact"/>
    <property type="match status" value="1"/>
</dbReference>
<evidence type="ECO:0000256" key="4">
    <source>
        <dbReference type="ARBA" id="ARBA00023065"/>
    </source>
</evidence>
<comment type="similarity">
    <text evidence="7">Belongs to the ATPase delta chain family.</text>
</comment>
<organism evidence="8 9">
    <name type="scientific">Rhodocytophaga aerolata</name>
    <dbReference type="NCBI Taxonomy" id="455078"/>
    <lineage>
        <taxon>Bacteria</taxon>
        <taxon>Pseudomonadati</taxon>
        <taxon>Bacteroidota</taxon>
        <taxon>Cytophagia</taxon>
        <taxon>Cytophagales</taxon>
        <taxon>Rhodocytophagaceae</taxon>
        <taxon>Rhodocytophaga</taxon>
    </lineage>
</organism>
<reference evidence="8" key="1">
    <citation type="submission" date="2023-07" db="EMBL/GenBank/DDBJ databases">
        <title>The genome sequence of Rhodocytophaga aerolata KACC 12507.</title>
        <authorList>
            <person name="Zhang X."/>
        </authorList>
    </citation>
    <scope>NUCLEOTIDE SEQUENCE</scope>
    <source>
        <strain evidence="8">KACC 12507</strain>
    </source>
</reference>
<dbReference type="PRINTS" id="PR00125">
    <property type="entry name" value="ATPASEDELTA"/>
</dbReference>
<comment type="subcellular location">
    <subcellularLocation>
        <location evidence="7">Cell membrane</location>
        <topology evidence="7">Peripheral membrane protein</topology>
    </subcellularLocation>
    <subcellularLocation>
        <location evidence="1">Membrane</location>
    </subcellularLocation>
</comment>
<dbReference type="Gene3D" id="1.10.520.20">
    <property type="entry name" value="N-terminal domain of the delta subunit of the F1F0-ATP synthase"/>
    <property type="match status" value="1"/>
</dbReference>
<proteinExistence type="inferred from homology"/>
<evidence type="ECO:0000313" key="8">
    <source>
        <dbReference type="EMBL" id="MDO1448587.1"/>
    </source>
</evidence>
<evidence type="ECO:0000256" key="6">
    <source>
        <dbReference type="ARBA" id="ARBA00023310"/>
    </source>
</evidence>
<dbReference type="InterPro" id="IPR026015">
    <property type="entry name" value="ATP_synth_OSCP/delta_N_sf"/>
</dbReference>
<dbReference type="SUPFAM" id="SSF47928">
    <property type="entry name" value="N-terminal domain of the delta subunit of the F1F0-ATP synthase"/>
    <property type="match status" value="1"/>
</dbReference>
<dbReference type="RefSeq" id="WP_302039388.1">
    <property type="nucleotide sequence ID" value="NZ_JAUKPO010000012.1"/>
</dbReference>
<evidence type="ECO:0000256" key="7">
    <source>
        <dbReference type="HAMAP-Rule" id="MF_01416"/>
    </source>
</evidence>
<keyword evidence="7" id="KW-1003">Cell membrane</keyword>
<keyword evidence="5 7" id="KW-0472">Membrane</keyword>
<dbReference type="PANTHER" id="PTHR11910">
    <property type="entry name" value="ATP SYNTHASE DELTA CHAIN"/>
    <property type="match status" value="1"/>
</dbReference>
<dbReference type="InterPro" id="IPR000711">
    <property type="entry name" value="ATPase_OSCP/dsu"/>
</dbReference>
<dbReference type="InterPro" id="IPR020781">
    <property type="entry name" value="ATPase_OSCP/d_CS"/>
</dbReference>